<proteinExistence type="inferred from homology"/>
<dbReference type="PANTHER" id="PTHR24031">
    <property type="entry name" value="RNA HELICASE"/>
    <property type="match status" value="1"/>
</dbReference>
<evidence type="ECO:0000256" key="1">
    <source>
        <dbReference type="ARBA" id="ARBA00004604"/>
    </source>
</evidence>
<evidence type="ECO:0000256" key="4">
    <source>
        <dbReference type="ARBA" id="ARBA00022801"/>
    </source>
</evidence>
<dbReference type="PROSITE" id="PS51192">
    <property type="entry name" value="HELICASE_ATP_BIND_1"/>
    <property type="match status" value="1"/>
</dbReference>
<dbReference type="Gene3D" id="3.40.50.300">
    <property type="entry name" value="P-loop containing nucleotide triphosphate hydrolases"/>
    <property type="match status" value="2"/>
</dbReference>
<comment type="function">
    <text evidence="8">RNA helicase.</text>
</comment>
<evidence type="ECO:0000256" key="8">
    <source>
        <dbReference type="RuleBase" id="RU365068"/>
    </source>
</evidence>
<sequence length="308" mass="34341">LADQQGNHNSPLYSAETFQELGLHPDLLKGLFAMGFDKPSKIQEKALPFLLTDPPTNMIGQSQSGTGKTAAFVFTMLTRIDYDLNKPQAISLARSRELARQIMSVITAVSKYTSVRTVYAIKDSLPHDATNVTAQIIVGTPGTMSDLLRRKVRHRRHVEVFLLDEVDNMLDQDGLGEQTLCVKNLLRAKQLQVILFSATLPGHVRSYASKIAPNANKIELQKELSVDNICQFYMDCRNAEHRYDILVSLYRLFTIGQSIIFYQHRHTADRISQRMTAEGTASLPSMASRTPQSATPSSTDSARAAKRC</sequence>
<keyword evidence="4 8" id="KW-0378">Hydrolase</keyword>
<dbReference type="GO" id="GO:0006364">
    <property type="term" value="P:rRNA processing"/>
    <property type="evidence" value="ECO:0007669"/>
    <property type="project" value="UniProtKB-KW"/>
</dbReference>
<dbReference type="GO" id="GO:0005730">
    <property type="term" value="C:nucleolus"/>
    <property type="evidence" value="ECO:0007669"/>
    <property type="project" value="UniProtKB-SubCell"/>
</dbReference>
<dbReference type="InterPro" id="IPR014001">
    <property type="entry name" value="Helicase_ATP-bd"/>
</dbReference>
<dbReference type="PROSITE" id="PS51195">
    <property type="entry name" value="Q_MOTIF"/>
    <property type="match status" value="1"/>
</dbReference>
<evidence type="ECO:0000313" key="12">
    <source>
        <dbReference type="EMBL" id="KJA14118.1"/>
    </source>
</evidence>
<evidence type="ECO:0000256" key="5">
    <source>
        <dbReference type="ARBA" id="ARBA00022806"/>
    </source>
</evidence>
<comment type="subcellular location">
    <subcellularLocation>
        <location evidence="1">Nucleus</location>
        <location evidence="1">Nucleolus</location>
    </subcellularLocation>
</comment>
<name>A0A0D2LTI5_HYPSF</name>
<dbReference type="GO" id="GO:0003724">
    <property type="term" value="F:RNA helicase activity"/>
    <property type="evidence" value="ECO:0007669"/>
    <property type="project" value="UniProtKB-EC"/>
</dbReference>
<dbReference type="InterPro" id="IPR011545">
    <property type="entry name" value="DEAD/DEAH_box_helicase_dom"/>
</dbReference>
<dbReference type="CDD" id="cd17963">
    <property type="entry name" value="DEADc_DDX19_DDX25"/>
    <property type="match status" value="1"/>
</dbReference>
<protein>
    <recommendedName>
        <fullName evidence="8">ATP-dependent RNA helicase</fullName>
        <ecNumber evidence="8">3.6.4.13</ecNumber>
    </recommendedName>
</protein>
<keyword evidence="2" id="KW-0698">rRNA processing</keyword>
<keyword evidence="5 8" id="KW-0347">Helicase</keyword>
<feature type="short sequence motif" description="Q motif" evidence="7">
    <location>
        <begin position="16"/>
        <end position="44"/>
    </location>
</feature>
<comment type="domain">
    <text evidence="8">The Q motif is unique to and characteristic of the DEAD box family of RNA helicases and controls ATP binding and hydrolysis.</text>
</comment>
<keyword evidence="3 8" id="KW-0547">Nucleotide-binding</keyword>
<evidence type="ECO:0000256" key="3">
    <source>
        <dbReference type="ARBA" id="ARBA00022741"/>
    </source>
</evidence>
<dbReference type="Proteomes" id="UP000054270">
    <property type="component" value="Unassembled WGS sequence"/>
</dbReference>
<feature type="region of interest" description="Disordered" evidence="9">
    <location>
        <begin position="279"/>
        <end position="308"/>
    </location>
</feature>
<keyword evidence="13" id="KW-1185">Reference proteome</keyword>
<keyword evidence="8" id="KW-0694">RNA-binding</keyword>
<dbReference type="Pfam" id="PF00270">
    <property type="entry name" value="DEAD"/>
    <property type="match status" value="1"/>
</dbReference>
<dbReference type="AlphaFoldDB" id="A0A0D2LTI5"/>
<dbReference type="OrthoDB" id="10265785at2759"/>
<organism evidence="12 13">
    <name type="scientific">Hypholoma sublateritium (strain FD-334 SS-4)</name>
    <dbReference type="NCBI Taxonomy" id="945553"/>
    <lineage>
        <taxon>Eukaryota</taxon>
        <taxon>Fungi</taxon>
        <taxon>Dikarya</taxon>
        <taxon>Basidiomycota</taxon>
        <taxon>Agaricomycotina</taxon>
        <taxon>Agaricomycetes</taxon>
        <taxon>Agaricomycetidae</taxon>
        <taxon>Agaricales</taxon>
        <taxon>Agaricineae</taxon>
        <taxon>Strophariaceae</taxon>
        <taxon>Hypholoma</taxon>
    </lineage>
</organism>
<accession>A0A0D2LTI5</accession>
<dbReference type="EC" id="3.6.4.13" evidence="8"/>
<evidence type="ECO:0000259" key="10">
    <source>
        <dbReference type="PROSITE" id="PS51192"/>
    </source>
</evidence>
<comment type="similarity">
    <text evidence="8">Belongs to the DEAD box helicase family.</text>
</comment>
<dbReference type="SMART" id="SM00487">
    <property type="entry name" value="DEXDc"/>
    <property type="match status" value="1"/>
</dbReference>
<feature type="domain" description="DEAD-box RNA helicase Q" evidence="11">
    <location>
        <begin position="16"/>
        <end position="44"/>
    </location>
</feature>
<dbReference type="GO" id="GO:0005524">
    <property type="term" value="F:ATP binding"/>
    <property type="evidence" value="ECO:0007669"/>
    <property type="project" value="UniProtKB-UniRule"/>
</dbReference>
<evidence type="ECO:0000256" key="7">
    <source>
        <dbReference type="PROSITE-ProRule" id="PRU00552"/>
    </source>
</evidence>
<dbReference type="STRING" id="945553.A0A0D2LTI5"/>
<gene>
    <name evidence="12" type="ORF">HYPSUDRAFT_1074081</name>
</gene>
<dbReference type="GO" id="GO:0016787">
    <property type="term" value="F:hydrolase activity"/>
    <property type="evidence" value="ECO:0007669"/>
    <property type="project" value="UniProtKB-KW"/>
</dbReference>
<dbReference type="SUPFAM" id="SSF52540">
    <property type="entry name" value="P-loop containing nucleoside triphosphate hydrolases"/>
    <property type="match status" value="2"/>
</dbReference>
<evidence type="ECO:0000256" key="9">
    <source>
        <dbReference type="SAM" id="MobiDB-lite"/>
    </source>
</evidence>
<feature type="domain" description="Helicase ATP-binding" evidence="10">
    <location>
        <begin position="49"/>
        <end position="218"/>
    </location>
</feature>
<evidence type="ECO:0000256" key="2">
    <source>
        <dbReference type="ARBA" id="ARBA00022552"/>
    </source>
</evidence>
<comment type="catalytic activity">
    <reaction evidence="8">
        <text>ATP + H2O = ADP + phosphate + H(+)</text>
        <dbReference type="Rhea" id="RHEA:13065"/>
        <dbReference type="ChEBI" id="CHEBI:15377"/>
        <dbReference type="ChEBI" id="CHEBI:15378"/>
        <dbReference type="ChEBI" id="CHEBI:30616"/>
        <dbReference type="ChEBI" id="CHEBI:43474"/>
        <dbReference type="ChEBI" id="CHEBI:456216"/>
        <dbReference type="EC" id="3.6.4.13"/>
    </reaction>
</comment>
<keyword evidence="6 8" id="KW-0067">ATP-binding</keyword>
<evidence type="ECO:0000259" key="11">
    <source>
        <dbReference type="PROSITE" id="PS51195"/>
    </source>
</evidence>
<dbReference type="InterPro" id="IPR027417">
    <property type="entry name" value="P-loop_NTPase"/>
</dbReference>
<dbReference type="GO" id="GO:0003723">
    <property type="term" value="F:RNA binding"/>
    <property type="evidence" value="ECO:0007669"/>
    <property type="project" value="UniProtKB-UniRule"/>
</dbReference>
<dbReference type="InterPro" id="IPR014014">
    <property type="entry name" value="RNA_helicase_DEAD_Q_motif"/>
</dbReference>
<dbReference type="EMBL" id="KN817693">
    <property type="protein sequence ID" value="KJA14118.1"/>
    <property type="molecule type" value="Genomic_DNA"/>
</dbReference>
<feature type="compositionally biased region" description="Polar residues" evidence="9">
    <location>
        <begin position="282"/>
        <end position="301"/>
    </location>
</feature>
<feature type="non-terminal residue" evidence="12">
    <location>
        <position position="1"/>
    </location>
</feature>
<evidence type="ECO:0000256" key="6">
    <source>
        <dbReference type="ARBA" id="ARBA00022840"/>
    </source>
</evidence>
<evidence type="ECO:0000313" key="13">
    <source>
        <dbReference type="Proteomes" id="UP000054270"/>
    </source>
</evidence>
<reference evidence="13" key="1">
    <citation type="submission" date="2014-04" db="EMBL/GenBank/DDBJ databases">
        <title>Evolutionary Origins and Diversification of the Mycorrhizal Mutualists.</title>
        <authorList>
            <consortium name="DOE Joint Genome Institute"/>
            <consortium name="Mycorrhizal Genomics Consortium"/>
            <person name="Kohler A."/>
            <person name="Kuo A."/>
            <person name="Nagy L.G."/>
            <person name="Floudas D."/>
            <person name="Copeland A."/>
            <person name="Barry K.W."/>
            <person name="Cichocki N."/>
            <person name="Veneault-Fourrey C."/>
            <person name="LaButti K."/>
            <person name="Lindquist E.A."/>
            <person name="Lipzen A."/>
            <person name="Lundell T."/>
            <person name="Morin E."/>
            <person name="Murat C."/>
            <person name="Riley R."/>
            <person name="Ohm R."/>
            <person name="Sun H."/>
            <person name="Tunlid A."/>
            <person name="Henrissat B."/>
            <person name="Grigoriev I.V."/>
            <person name="Hibbett D.S."/>
            <person name="Martin F."/>
        </authorList>
    </citation>
    <scope>NUCLEOTIDE SEQUENCE [LARGE SCALE GENOMIC DNA]</scope>
    <source>
        <strain evidence="13">FD-334 SS-4</strain>
    </source>
</reference>